<name>A0A8H7TGH2_9HELO</name>
<dbReference type="InterPro" id="IPR001138">
    <property type="entry name" value="Zn2Cys6_DnaBD"/>
</dbReference>
<sequence length="296" mass="32647">MNPSTSITKGKKVTEVLSKKRTAPSESDSNISASQPASKKARTIALKTTKGAKPKKGPACTTCRKKKIKCAHRLELHPVTKHPSTVPSSLLANEQTKSATSINISSSIPAKAASHRASSKALEPTETATPAAPKKFRKLDEDRNVTPEFRKRIEQDRQKYTIQFTEEDWFREPKWANRVYKGWDSVDELLLHTKEPRNGSSAGKTPSLSFGETIFSRKSDIDIFQSFAKHGPRTYLRTADWAAGIGPRWLSKASQEATKDTGSTSSGGNLATTVSDAEKEWLKKVESWKVEAHALV</sequence>
<keyword evidence="4" id="KW-1185">Reference proteome</keyword>
<evidence type="ECO:0000256" key="2">
    <source>
        <dbReference type="SAM" id="MobiDB-lite"/>
    </source>
</evidence>
<proteinExistence type="predicted"/>
<accession>A0A8H7TGH2</accession>
<dbReference type="GO" id="GO:0000981">
    <property type="term" value="F:DNA-binding transcription factor activity, RNA polymerase II-specific"/>
    <property type="evidence" value="ECO:0007669"/>
    <property type="project" value="InterPro"/>
</dbReference>
<feature type="region of interest" description="Disordered" evidence="2">
    <location>
        <begin position="107"/>
        <end position="130"/>
    </location>
</feature>
<feature type="compositionally biased region" description="Polar residues" evidence="2">
    <location>
        <begin position="24"/>
        <end position="37"/>
    </location>
</feature>
<dbReference type="EMBL" id="JAFJYH010000122">
    <property type="protein sequence ID" value="KAG4418715.1"/>
    <property type="molecule type" value="Genomic_DNA"/>
</dbReference>
<dbReference type="Proteomes" id="UP000664132">
    <property type="component" value="Unassembled WGS sequence"/>
</dbReference>
<keyword evidence="1" id="KW-0539">Nucleus</keyword>
<reference evidence="3" key="1">
    <citation type="submission" date="2021-02" db="EMBL/GenBank/DDBJ databases">
        <title>Genome sequence Cadophora malorum strain M34.</title>
        <authorList>
            <person name="Stefanovic E."/>
            <person name="Vu D."/>
            <person name="Scully C."/>
            <person name="Dijksterhuis J."/>
            <person name="Roader J."/>
            <person name="Houbraken J."/>
        </authorList>
    </citation>
    <scope>NUCLEOTIDE SEQUENCE</scope>
    <source>
        <strain evidence="3">M34</strain>
    </source>
</reference>
<feature type="region of interest" description="Disordered" evidence="2">
    <location>
        <begin position="252"/>
        <end position="272"/>
    </location>
</feature>
<protein>
    <submittedName>
        <fullName evidence="3">Uncharacterized protein</fullName>
    </submittedName>
</protein>
<evidence type="ECO:0000313" key="4">
    <source>
        <dbReference type="Proteomes" id="UP000664132"/>
    </source>
</evidence>
<feature type="compositionally biased region" description="Low complexity" evidence="2">
    <location>
        <begin position="119"/>
        <end position="130"/>
    </location>
</feature>
<organism evidence="3 4">
    <name type="scientific">Cadophora malorum</name>
    <dbReference type="NCBI Taxonomy" id="108018"/>
    <lineage>
        <taxon>Eukaryota</taxon>
        <taxon>Fungi</taxon>
        <taxon>Dikarya</taxon>
        <taxon>Ascomycota</taxon>
        <taxon>Pezizomycotina</taxon>
        <taxon>Leotiomycetes</taxon>
        <taxon>Helotiales</taxon>
        <taxon>Ploettnerulaceae</taxon>
        <taxon>Cadophora</taxon>
    </lineage>
</organism>
<gene>
    <name evidence="3" type="ORF">IFR04_008160</name>
</gene>
<evidence type="ECO:0000256" key="1">
    <source>
        <dbReference type="ARBA" id="ARBA00023242"/>
    </source>
</evidence>
<dbReference type="CDD" id="cd00067">
    <property type="entry name" value="GAL4"/>
    <property type="match status" value="1"/>
</dbReference>
<dbReference type="GO" id="GO:0008270">
    <property type="term" value="F:zinc ion binding"/>
    <property type="evidence" value="ECO:0007669"/>
    <property type="project" value="InterPro"/>
</dbReference>
<dbReference type="AlphaFoldDB" id="A0A8H7TGH2"/>
<dbReference type="OrthoDB" id="3564297at2759"/>
<comment type="caution">
    <text evidence="3">The sequence shown here is derived from an EMBL/GenBank/DDBJ whole genome shotgun (WGS) entry which is preliminary data.</text>
</comment>
<evidence type="ECO:0000313" key="3">
    <source>
        <dbReference type="EMBL" id="KAG4418715.1"/>
    </source>
</evidence>
<feature type="region of interest" description="Disordered" evidence="2">
    <location>
        <begin position="1"/>
        <end position="61"/>
    </location>
</feature>